<organism evidence="2 3">
    <name type="scientific">Microterricola viridarii</name>
    <dbReference type="NCBI Taxonomy" id="412690"/>
    <lineage>
        <taxon>Bacteria</taxon>
        <taxon>Bacillati</taxon>
        <taxon>Actinomycetota</taxon>
        <taxon>Actinomycetes</taxon>
        <taxon>Micrococcales</taxon>
        <taxon>Microbacteriaceae</taxon>
        <taxon>Microterricola</taxon>
    </lineage>
</organism>
<sequence>MEGSIEARVSHEVDLWLRWLPKWQPGTHRARMRLCRSCFGSPVIAAAGLATDVPHAVQHGMSMRMKLIVDAAVDDYTDRNLPLLQRELDLTEQRRRAQQYRPADGLAPESAGLDLDPEPEAGQPFLFTLGELAATSVPDVVDDPNALDFPLDEPAAEPQIEASGRAGLAEPPPLSPEEKAAIRAEVRLADEFADQVGQRVCAELVKHRGRIAEGVAQYVEPQVAALLADLGRELDSPIWPTS</sequence>
<proteinExistence type="predicted"/>
<dbReference type="OrthoDB" id="4988283at2"/>
<keyword evidence="3" id="KW-1185">Reference proteome</keyword>
<gene>
    <name evidence="2" type="ORF">AWU67_00960</name>
</gene>
<accession>A0A120I0T7</accession>
<reference evidence="3" key="2">
    <citation type="submission" date="2016-01" db="EMBL/GenBank/DDBJ databases">
        <title>First complete genome sequence of a species in the genus Microterricola, an extremophilic cold active enzyme producing strain ERGS5:02 isolated from Sikkim Himalaya.</title>
        <authorList>
            <person name="Kumar R."/>
            <person name="Singh D."/>
            <person name="Swarnkar M.K."/>
        </authorList>
    </citation>
    <scope>NUCLEOTIDE SEQUENCE [LARGE SCALE GENOMIC DNA]</scope>
    <source>
        <strain evidence="3">ERGS5:02</strain>
    </source>
</reference>
<evidence type="ECO:0000256" key="1">
    <source>
        <dbReference type="SAM" id="MobiDB-lite"/>
    </source>
</evidence>
<evidence type="ECO:0000313" key="3">
    <source>
        <dbReference type="Proteomes" id="UP000058305"/>
    </source>
</evidence>
<dbReference type="AlphaFoldDB" id="A0A120I0T7"/>
<protein>
    <submittedName>
        <fullName evidence="2">Spermidine/putrescine ABC transporter substrate-binding protein</fullName>
    </submittedName>
</protein>
<name>A0A120I0T7_9MICO</name>
<dbReference type="RefSeq" id="WP_067225630.1">
    <property type="nucleotide sequence ID" value="NZ_CP014145.1"/>
</dbReference>
<dbReference type="EMBL" id="CP014145">
    <property type="protein sequence ID" value="AMB57664.1"/>
    <property type="molecule type" value="Genomic_DNA"/>
</dbReference>
<dbReference type="Proteomes" id="UP000058305">
    <property type="component" value="Chromosome"/>
</dbReference>
<feature type="region of interest" description="Disordered" evidence="1">
    <location>
        <begin position="94"/>
        <end position="120"/>
    </location>
</feature>
<evidence type="ECO:0000313" key="2">
    <source>
        <dbReference type="EMBL" id="AMB57664.1"/>
    </source>
</evidence>
<dbReference type="KEGG" id="mvd:AWU67_00960"/>
<reference evidence="2 3" key="1">
    <citation type="journal article" date="2016" name="J. Biotechnol.">
        <title>First complete genome sequence of a species in the genus Microterricola, an extremophilic cold active enzyme producing bacterial strain ERGS5:02 isolated from Sikkim Himalaya.</title>
        <authorList>
            <person name="Himanshu"/>
            <person name="Swarnkar M.K."/>
            <person name="Singh D."/>
            <person name="Kumar R."/>
        </authorList>
    </citation>
    <scope>NUCLEOTIDE SEQUENCE [LARGE SCALE GENOMIC DNA]</scope>
    <source>
        <strain evidence="2 3">ERGS5:02</strain>
    </source>
</reference>